<reference evidence="3 4" key="2">
    <citation type="journal article" date="2014" name="FEMS Microbiol. Lett.">
        <title>Draft genomic DNA sequence of the facultatively methylotrophic bacterium Acidomonas methanolica type strain MB58.</title>
        <authorList>
            <person name="Higashiura N."/>
            <person name="Hadano H."/>
            <person name="Hirakawa H."/>
            <person name="Matsutani M."/>
            <person name="Takabe S."/>
            <person name="Matsushita K."/>
            <person name="Azuma Y."/>
        </authorList>
    </citation>
    <scope>NUCLEOTIDE SEQUENCE [LARGE SCALE GENOMIC DNA]</scope>
    <source>
        <strain evidence="3 4">MB58</strain>
    </source>
</reference>
<keyword evidence="2" id="KW-0732">Signal</keyword>
<evidence type="ECO:0000256" key="2">
    <source>
        <dbReference type="SAM" id="SignalP"/>
    </source>
</evidence>
<feature type="signal peptide" evidence="2">
    <location>
        <begin position="1"/>
        <end position="24"/>
    </location>
</feature>
<dbReference type="OrthoDB" id="7276598at2"/>
<name>A0A023D5K5_ACIMT</name>
<feature type="region of interest" description="Disordered" evidence="1">
    <location>
        <begin position="77"/>
        <end position="105"/>
    </location>
</feature>
<gene>
    <name evidence="3" type="ORF">Amme_060_074</name>
</gene>
<dbReference type="AlphaFoldDB" id="A0A023D5K5"/>
<dbReference type="RefSeq" id="WP_132126862.1">
    <property type="nucleotide sequence ID" value="NZ_BAND01000060.1"/>
</dbReference>
<feature type="chain" id="PRO_5030001390" evidence="2">
    <location>
        <begin position="25"/>
        <end position="148"/>
    </location>
</feature>
<feature type="compositionally biased region" description="Acidic residues" evidence="1">
    <location>
        <begin position="88"/>
        <end position="102"/>
    </location>
</feature>
<protein>
    <submittedName>
        <fullName evidence="3">Uncharacterized protein</fullName>
    </submittedName>
</protein>
<keyword evidence="4" id="KW-1185">Reference proteome</keyword>
<organism evidence="3 4">
    <name type="scientific">Acidomonas methanolica NBRC 104435</name>
    <dbReference type="NCBI Taxonomy" id="1231351"/>
    <lineage>
        <taxon>Bacteria</taxon>
        <taxon>Pseudomonadati</taxon>
        <taxon>Pseudomonadota</taxon>
        <taxon>Alphaproteobacteria</taxon>
        <taxon>Acetobacterales</taxon>
        <taxon>Acetobacteraceae</taxon>
        <taxon>Acidomonas</taxon>
    </lineage>
</organism>
<comment type="caution">
    <text evidence="3">The sequence shown here is derived from an EMBL/GenBank/DDBJ whole genome shotgun (WGS) entry which is preliminary data.</text>
</comment>
<dbReference type="EMBL" id="BAND01000060">
    <property type="protein sequence ID" value="GAJ29438.1"/>
    <property type="molecule type" value="Genomic_DNA"/>
</dbReference>
<reference evidence="4" key="1">
    <citation type="journal article" date="2014" name="FEMS Microbiol. Lett.">
        <title>Draft Genomic DNA Sequence of the Facultatively Methylotrophic Bacterium Acidomonas methanolica type strain MB58.</title>
        <authorList>
            <person name="Higashiura N."/>
            <person name="Hadano H."/>
            <person name="Hirakawa H."/>
            <person name="Matsutani M."/>
            <person name="Takabe S."/>
            <person name="Matsushita K."/>
            <person name="Azuma Y."/>
        </authorList>
    </citation>
    <scope>NUCLEOTIDE SEQUENCE [LARGE SCALE GENOMIC DNA]</scope>
    <source>
        <strain evidence="4">MB58</strain>
    </source>
</reference>
<dbReference type="Proteomes" id="UP000019760">
    <property type="component" value="Unassembled WGS sequence"/>
</dbReference>
<evidence type="ECO:0000256" key="1">
    <source>
        <dbReference type="SAM" id="MobiDB-lite"/>
    </source>
</evidence>
<accession>A0A023D5K5</accession>
<proteinExistence type="predicted"/>
<evidence type="ECO:0000313" key="3">
    <source>
        <dbReference type="EMBL" id="GAJ29438.1"/>
    </source>
</evidence>
<sequence>MVRRKVIRLSAAVVVIFAPACAHAGGSSSVAQGRKLLHPNTVGFGKMTDLSFNKSDTASPLLKRSATHGHVEVMEVHGQPQFSAAPLPDDDIEAPAEGESEEAGLRPDFFHRDAHQVGEALANGAGVNAQRAGHGSVSAGVALAVPME</sequence>
<evidence type="ECO:0000313" key="4">
    <source>
        <dbReference type="Proteomes" id="UP000019760"/>
    </source>
</evidence>